<dbReference type="InterPro" id="IPR005311">
    <property type="entry name" value="PBP_dimer"/>
</dbReference>
<evidence type="ECO:0000313" key="15">
    <source>
        <dbReference type="Proteomes" id="UP000652681"/>
    </source>
</evidence>
<gene>
    <name evidence="14" type="ORF">H9Y05_08440</name>
</gene>
<dbReference type="EMBL" id="JACVEL010000004">
    <property type="protein sequence ID" value="MBC9812494.1"/>
    <property type="molecule type" value="Genomic_DNA"/>
</dbReference>
<dbReference type="GO" id="GO:0005886">
    <property type="term" value="C:plasma membrane"/>
    <property type="evidence" value="ECO:0007669"/>
    <property type="project" value="UniProtKB-SubCell"/>
</dbReference>
<dbReference type="GO" id="GO:0008658">
    <property type="term" value="F:penicillin binding"/>
    <property type="evidence" value="ECO:0007669"/>
    <property type="project" value="InterPro"/>
</dbReference>
<evidence type="ECO:0000256" key="8">
    <source>
        <dbReference type="ARBA" id="ARBA00022989"/>
    </source>
</evidence>
<dbReference type="Gene3D" id="3.40.710.10">
    <property type="entry name" value="DD-peptidase/beta-lactamase superfamily"/>
    <property type="match status" value="1"/>
</dbReference>
<evidence type="ECO:0000313" key="14">
    <source>
        <dbReference type="EMBL" id="MBC9812494.1"/>
    </source>
</evidence>
<dbReference type="GO" id="GO:0008360">
    <property type="term" value="P:regulation of cell shape"/>
    <property type="evidence" value="ECO:0007669"/>
    <property type="project" value="UniProtKB-KW"/>
</dbReference>
<dbReference type="InterPro" id="IPR012338">
    <property type="entry name" value="Beta-lactam/transpept-like"/>
</dbReference>
<feature type="domain" description="Penicillin-binding protein transpeptidase" evidence="12">
    <location>
        <begin position="266"/>
        <end position="589"/>
    </location>
</feature>
<dbReference type="Gene3D" id="3.90.1310.10">
    <property type="entry name" value="Penicillin-binding protein 2a (Domain 2)"/>
    <property type="match status" value="1"/>
</dbReference>
<dbReference type="SUPFAM" id="SSF56519">
    <property type="entry name" value="Penicillin binding protein dimerisation domain"/>
    <property type="match status" value="1"/>
</dbReference>
<dbReference type="AlphaFoldDB" id="A0A8J6PIZ7"/>
<sequence>MNFDNRKYVIIIFVALIGVVYILRLFQMQVVDDQWKVRAQEIAEKRRYITPPRAVMFDRNGKKVVSNKAYYNLMFVEKDIEDLDTIAFAKLVGMTPEEVKKRFIEIREREGYFTRKDGKKIPNYQPVRPYPFLKELTADEIAMIAPHLDKYPGFYEQVTSMRDYPYAGGANILGYLAETNREEIEKDKFYRSGDNIGKAGIEKYYEKELRGQKGVHYIVTSALNNAIESYAGGKYDTMAIQAPSLKLGMDIELQVYGELLMKNKMGCIVAIEPSSGEILAMVSAPSYDPNLFVGKSNIAKNYPILVNDPKKPLFPRPLQAEYPPGSIFKLTQALIGMQEGVIDENASFPCTQSMVGCHSHPQATSISKAIQMSCNPYFYYVTRKIIQQGKKKNIFADAEIGLGKWEEYLHSFGLGMKLDSDIAAIRPGLIPGPKFYDKWYGHHAWAFSTIRSVSIGQGEVKLTPLQMANLSAIMANRGWYITPHVVKSIGDNGPLSQFNVVHKTLIDPKYYPPVVEGMRMAVNEAGGTARRAKIEGITVCGKTGTAQNPHGEDHSVFIAFAPMDNPKIAISVFIENAGFGGTWAAPIASLMIEKYLTGEVKDKEKEKRILDAVLDNIK</sequence>
<organism evidence="14 15">
    <name type="scientific">Taishania pollutisoli</name>
    <dbReference type="NCBI Taxonomy" id="2766479"/>
    <lineage>
        <taxon>Bacteria</taxon>
        <taxon>Pseudomonadati</taxon>
        <taxon>Bacteroidota</taxon>
        <taxon>Flavobacteriia</taxon>
        <taxon>Flavobacteriales</taxon>
        <taxon>Crocinitomicaceae</taxon>
        <taxon>Taishania</taxon>
    </lineage>
</organism>
<evidence type="ECO:0000256" key="6">
    <source>
        <dbReference type="ARBA" id="ARBA00022960"/>
    </source>
</evidence>
<evidence type="ECO:0000256" key="9">
    <source>
        <dbReference type="ARBA" id="ARBA00023136"/>
    </source>
</evidence>
<dbReference type="PANTHER" id="PTHR30627">
    <property type="entry name" value="PEPTIDOGLYCAN D,D-TRANSPEPTIDASE"/>
    <property type="match status" value="1"/>
</dbReference>
<keyword evidence="10" id="KW-0961">Cell wall biogenesis/degradation</keyword>
<reference evidence="14" key="1">
    <citation type="submission" date="2020-09" db="EMBL/GenBank/DDBJ databases">
        <title>Taishania pollutisoli gen. nov., sp. nov., Isolated from Tetrabromobisphenol A-Contaminated Soil.</title>
        <authorList>
            <person name="Chen Q."/>
        </authorList>
    </citation>
    <scope>NUCLEOTIDE SEQUENCE</scope>
    <source>
        <strain evidence="14">CZZ-1</strain>
    </source>
</reference>
<keyword evidence="6" id="KW-0133">Cell shape</keyword>
<comment type="caution">
    <text evidence="14">The sequence shown here is derived from an EMBL/GenBank/DDBJ whole genome shotgun (WGS) entry which is preliminary data.</text>
</comment>
<keyword evidence="8 11" id="KW-1133">Transmembrane helix</keyword>
<name>A0A8J6PIZ7_9FLAO</name>
<protein>
    <submittedName>
        <fullName evidence="14">Peptidoglycan glycosyltransferase</fullName>
    </submittedName>
</protein>
<dbReference type="PANTHER" id="PTHR30627:SF2">
    <property type="entry name" value="PEPTIDOGLYCAN D,D-TRANSPEPTIDASE MRDA"/>
    <property type="match status" value="1"/>
</dbReference>
<dbReference type="InterPro" id="IPR036138">
    <property type="entry name" value="PBP_dimer_sf"/>
</dbReference>
<feature type="domain" description="Penicillin-binding protein dimerisation" evidence="13">
    <location>
        <begin position="49"/>
        <end position="229"/>
    </location>
</feature>
<evidence type="ECO:0000259" key="13">
    <source>
        <dbReference type="Pfam" id="PF03717"/>
    </source>
</evidence>
<dbReference type="SUPFAM" id="SSF56601">
    <property type="entry name" value="beta-lactamase/transpeptidase-like"/>
    <property type="match status" value="1"/>
</dbReference>
<dbReference type="Pfam" id="PF00905">
    <property type="entry name" value="Transpeptidase"/>
    <property type="match status" value="1"/>
</dbReference>
<keyword evidence="3" id="KW-1003">Cell membrane</keyword>
<keyword evidence="7" id="KW-0573">Peptidoglycan synthesis</keyword>
<feature type="transmembrane region" description="Helical" evidence="11">
    <location>
        <begin position="7"/>
        <end position="26"/>
    </location>
</feature>
<dbReference type="InterPro" id="IPR001460">
    <property type="entry name" value="PCN-bd_Tpept"/>
</dbReference>
<dbReference type="GO" id="GO:0009252">
    <property type="term" value="P:peptidoglycan biosynthetic process"/>
    <property type="evidence" value="ECO:0007669"/>
    <property type="project" value="UniProtKB-KW"/>
</dbReference>
<dbReference type="GO" id="GO:0071555">
    <property type="term" value="P:cell wall organization"/>
    <property type="evidence" value="ECO:0007669"/>
    <property type="project" value="UniProtKB-KW"/>
</dbReference>
<evidence type="ECO:0000256" key="5">
    <source>
        <dbReference type="ARBA" id="ARBA00022692"/>
    </source>
</evidence>
<evidence type="ECO:0000256" key="1">
    <source>
        <dbReference type="ARBA" id="ARBA00004167"/>
    </source>
</evidence>
<proteinExistence type="predicted"/>
<evidence type="ECO:0000259" key="12">
    <source>
        <dbReference type="Pfam" id="PF00905"/>
    </source>
</evidence>
<keyword evidence="5 11" id="KW-0812">Transmembrane</keyword>
<accession>A0A8J6PIZ7</accession>
<dbReference type="Proteomes" id="UP000652681">
    <property type="component" value="Unassembled WGS sequence"/>
</dbReference>
<keyword evidence="4" id="KW-0645">Protease</keyword>
<keyword evidence="4" id="KW-0378">Hydrolase</keyword>
<evidence type="ECO:0000256" key="2">
    <source>
        <dbReference type="ARBA" id="ARBA00004236"/>
    </source>
</evidence>
<evidence type="ECO:0000256" key="7">
    <source>
        <dbReference type="ARBA" id="ARBA00022984"/>
    </source>
</evidence>
<dbReference type="Pfam" id="PF03717">
    <property type="entry name" value="PBP_dimer"/>
    <property type="match status" value="1"/>
</dbReference>
<evidence type="ECO:0000256" key="10">
    <source>
        <dbReference type="ARBA" id="ARBA00023316"/>
    </source>
</evidence>
<keyword evidence="15" id="KW-1185">Reference proteome</keyword>
<evidence type="ECO:0000256" key="3">
    <source>
        <dbReference type="ARBA" id="ARBA00022475"/>
    </source>
</evidence>
<evidence type="ECO:0000256" key="4">
    <source>
        <dbReference type="ARBA" id="ARBA00022645"/>
    </source>
</evidence>
<dbReference type="GO" id="GO:0071972">
    <property type="term" value="F:peptidoglycan L,D-transpeptidase activity"/>
    <property type="evidence" value="ECO:0007669"/>
    <property type="project" value="TreeGrafter"/>
</dbReference>
<dbReference type="Gene3D" id="3.30.1390.30">
    <property type="entry name" value="Penicillin-binding protein 2a, domain 3"/>
    <property type="match status" value="1"/>
</dbReference>
<evidence type="ECO:0000256" key="11">
    <source>
        <dbReference type="SAM" id="Phobius"/>
    </source>
</evidence>
<dbReference type="InterPro" id="IPR050515">
    <property type="entry name" value="Beta-lactam/transpept"/>
</dbReference>
<keyword evidence="4" id="KW-0121">Carboxypeptidase</keyword>
<keyword evidence="9 11" id="KW-0472">Membrane</keyword>
<comment type="subcellular location">
    <subcellularLocation>
        <location evidence="2">Cell membrane</location>
    </subcellularLocation>
    <subcellularLocation>
        <location evidence="1">Membrane</location>
        <topology evidence="1">Single-pass membrane protein</topology>
    </subcellularLocation>
</comment>
<dbReference type="RefSeq" id="WP_163489877.1">
    <property type="nucleotide sequence ID" value="NZ_JACVEL010000004.1"/>
</dbReference>